<protein>
    <recommendedName>
        <fullName evidence="1">HTH cro/C1-type domain-containing protein</fullName>
    </recommendedName>
</protein>
<dbReference type="Gene3D" id="3.40.50.300">
    <property type="entry name" value="P-loop containing nucleotide triphosphate hydrolases"/>
    <property type="match status" value="1"/>
</dbReference>
<feature type="domain" description="HTH cro/C1-type" evidence="1">
    <location>
        <begin position="21"/>
        <end position="77"/>
    </location>
</feature>
<dbReference type="SMART" id="SM00530">
    <property type="entry name" value="HTH_XRE"/>
    <property type="match status" value="1"/>
</dbReference>
<sequence length="288" mass="31822">MPRRECPLDAGDGPLLQFARDLRLLREKVGCPSYRELAARAHVSASALSGAASGRKLPSLMVTLAFVRACEGDVGEWERRWRELVSELATPVVDVEDTGDAPYVGLSAFRVEDADRFFGRQRLVEQLVRRLLQGRFVGVVGASGAGKTSLLRAGLLPAVRTETLVDGCSWPTVMMTPGPRPLEECAIHLARLTGHTPGQMNDELATEPRALHRLVRQALADHPDPVELVFVVDQFEELFTLCQEPRERAQFLDALLTAATAQASRLRVVVGIRADFYAHCSRYRPLDE</sequence>
<reference evidence="2" key="1">
    <citation type="journal article" date="2014" name="Int. J. Syst. Evol. Microbiol.">
        <title>Complete genome sequence of Corynebacterium casei LMG S-19264T (=DSM 44701T), isolated from a smear-ripened cheese.</title>
        <authorList>
            <consortium name="US DOE Joint Genome Institute (JGI-PGF)"/>
            <person name="Walter F."/>
            <person name="Albersmeier A."/>
            <person name="Kalinowski J."/>
            <person name="Ruckert C."/>
        </authorList>
    </citation>
    <scope>NUCLEOTIDE SEQUENCE</scope>
    <source>
        <strain evidence="2">CGMCC 4.5737</strain>
    </source>
</reference>
<comment type="caution">
    <text evidence="2">The sequence shown here is derived from an EMBL/GenBank/DDBJ whole genome shotgun (WGS) entry which is preliminary data.</text>
</comment>
<dbReference type="EMBL" id="BMMK01000016">
    <property type="protein sequence ID" value="GGM60906.1"/>
    <property type="molecule type" value="Genomic_DNA"/>
</dbReference>
<proteinExistence type="predicted"/>
<dbReference type="SUPFAM" id="SSF52540">
    <property type="entry name" value="P-loop containing nucleoside triphosphate hydrolases"/>
    <property type="match status" value="1"/>
</dbReference>
<dbReference type="Proteomes" id="UP000637578">
    <property type="component" value="Unassembled WGS sequence"/>
</dbReference>
<dbReference type="RefSeq" id="WP_189058965.1">
    <property type="nucleotide sequence ID" value="NZ_BMMK01000016.1"/>
</dbReference>
<dbReference type="AlphaFoldDB" id="A0A8J3FUQ4"/>
<dbReference type="InterPro" id="IPR010982">
    <property type="entry name" value="Lambda_DNA-bd_dom_sf"/>
</dbReference>
<name>A0A8J3FUQ4_9PSEU</name>
<dbReference type="SUPFAM" id="SSF47413">
    <property type="entry name" value="lambda repressor-like DNA-binding domains"/>
    <property type="match status" value="1"/>
</dbReference>
<accession>A0A8J3FUQ4</accession>
<dbReference type="GO" id="GO:0003677">
    <property type="term" value="F:DNA binding"/>
    <property type="evidence" value="ECO:0007669"/>
    <property type="project" value="InterPro"/>
</dbReference>
<gene>
    <name evidence="2" type="ORF">GCM10012275_34940</name>
</gene>
<evidence type="ECO:0000259" key="1">
    <source>
        <dbReference type="SMART" id="SM00530"/>
    </source>
</evidence>
<dbReference type="InterPro" id="IPR001387">
    <property type="entry name" value="Cro/C1-type_HTH"/>
</dbReference>
<organism evidence="2 3">
    <name type="scientific">Longimycelium tulufanense</name>
    <dbReference type="NCBI Taxonomy" id="907463"/>
    <lineage>
        <taxon>Bacteria</taxon>
        <taxon>Bacillati</taxon>
        <taxon>Actinomycetota</taxon>
        <taxon>Actinomycetes</taxon>
        <taxon>Pseudonocardiales</taxon>
        <taxon>Pseudonocardiaceae</taxon>
        <taxon>Longimycelium</taxon>
    </lineage>
</organism>
<keyword evidence="3" id="KW-1185">Reference proteome</keyword>
<dbReference type="InterPro" id="IPR027417">
    <property type="entry name" value="P-loop_NTPase"/>
</dbReference>
<dbReference type="Gene3D" id="1.10.260.40">
    <property type="entry name" value="lambda repressor-like DNA-binding domains"/>
    <property type="match status" value="1"/>
</dbReference>
<dbReference type="InterPro" id="IPR049052">
    <property type="entry name" value="nSTAND1"/>
</dbReference>
<dbReference type="Pfam" id="PF20703">
    <property type="entry name" value="nSTAND1"/>
    <property type="match status" value="1"/>
</dbReference>
<dbReference type="Pfam" id="PF13560">
    <property type="entry name" value="HTH_31"/>
    <property type="match status" value="1"/>
</dbReference>
<reference evidence="2" key="2">
    <citation type="submission" date="2020-09" db="EMBL/GenBank/DDBJ databases">
        <authorList>
            <person name="Sun Q."/>
            <person name="Zhou Y."/>
        </authorList>
    </citation>
    <scope>NUCLEOTIDE SEQUENCE</scope>
    <source>
        <strain evidence="2">CGMCC 4.5737</strain>
    </source>
</reference>
<evidence type="ECO:0000313" key="2">
    <source>
        <dbReference type="EMBL" id="GGM60906.1"/>
    </source>
</evidence>
<evidence type="ECO:0000313" key="3">
    <source>
        <dbReference type="Proteomes" id="UP000637578"/>
    </source>
</evidence>